<name>A0ABW1FC89_9ACTN</name>
<dbReference type="PANTHER" id="PTHR20883:SF48">
    <property type="entry name" value="ECTOINE DIOXYGENASE"/>
    <property type="match status" value="1"/>
</dbReference>
<dbReference type="GO" id="GO:0051213">
    <property type="term" value="F:dioxygenase activity"/>
    <property type="evidence" value="ECO:0007669"/>
    <property type="project" value="UniProtKB-KW"/>
</dbReference>
<dbReference type="PANTHER" id="PTHR20883">
    <property type="entry name" value="PHYTANOYL-COA DIOXYGENASE DOMAIN CONTAINING 1"/>
    <property type="match status" value="1"/>
</dbReference>
<evidence type="ECO:0000313" key="1">
    <source>
        <dbReference type="EMBL" id="MFC5891620.1"/>
    </source>
</evidence>
<keyword evidence="1" id="KW-0560">Oxidoreductase</keyword>
<comment type="caution">
    <text evidence="1">The sequence shown here is derived from an EMBL/GenBank/DDBJ whole genome shotgun (WGS) entry which is preliminary data.</text>
</comment>
<gene>
    <name evidence="1" type="ORF">ACFP3M_02085</name>
</gene>
<reference evidence="2" key="1">
    <citation type="journal article" date="2019" name="Int. J. Syst. Evol. Microbiol.">
        <title>The Global Catalogue of Microorganisms (GCM) 10K type strain sequencing project: providing services to taxonomists for standard genome sequencing and annotation.</title>
        <authorList>
            <consortium name="The Broad Institute Genomics Platform"/>
            <consortium name="The Broad Institute Genome Sequencing Center for Infectious Disease"/>
            <person name="Wu L."/>
            <person name="Ma J."/>
        </authorList>
    </citation>
    <scope>NUCLEOTIDE SEQUENCE [LARGE SCALE GENOMIC DNA]</scope>
    <source>
        <strain evidence="2">CGMCC 1.15809</strain>
    </source>
</reference>
<keyword evidence="1" id="KW-0223">Dioxygenase</keyword>
<evidence type="ECO:0000313" key="2">
    <source>
        <dbReference type="Proteomes" id="UP001596241"/>
    </source>
</evidence>
<dbReference type="SUPFAM" id="SSF51197">
    <property type="entry name" value="Clavaminate synthase-like"/>
    <property type="match status" value="1"/>
</dbReference>
<accession>A0ABW1FC89</accession>
<protein>
    <submittedName>
        <fullName evidence="1">Phytanoyl-CoA dioxygenase family protein</fullName>
    </submittedName>
</protein>
<sequence length="252" mass="28201">MNKAQVLEHFKVTDDVLDRALVHRLDEDGFFVLPEFFDPQQVQAFRERFVELVEEDPERCGEHEPGSVIVPDLVNSGEMFDVLYTHPLLLAAVSHVLPGDITLGILSGRDPRPGHGHQVLHADWREEVPEPGNWQGLNSIFLLDDFTDDNGATRVVPGSHRWGKAPAEVMRDPAESHPQEQLIVAPAGSLLVFNVHLWHGGTMNRSGRPRRSLFAFYTTPANAEKRKVTQAEMLLPRTRARLGPEALHLLGA</sequence>
<keyword evidence="2" id="KW-1185">Reference proteome</keyword>
<organism evidence="1 2">
    <name type="scientific">Streptomyces ramulosus</name>
    <dbReference type="NCBI Taxonomy" id="47762"/>
    <lineage>
        <taxon>Bacteria</taxon>
        <taxon>Bacillati</taxon>
        <taxon>Actinomycetota</taxon>
        <taxon>Actinomycetes</taxon>
        <taxon>Kitasatosporales</taxon>
        <taxon>Streptomycetaceae</taxon>
        <taxon>Streptomyces</taxon>
    </lineage>
</organism>
<proteinExistence type="predicted"/>
<dbReference type="EMBL" id="JBHSPW010000001">
    <property type="protein sequence ID" value="MFC5891620.1"/>
    <property type="molecule type" value="Genomic_DNA"/>
</dbReference>
<dbReference type="Proteomes" id="UP001596241">
    <property type="component" value="Unassembled WGS sequence"/>
</dbReference>
<dbReference type="Gene3D" id="2.60.120.620">
    <property type="entry name" value="q2cbj1_9rhob like domain"/>
    <property type="match status" value="1"/>
</dbReference>
<dbReference type="Pfam" id="PF05721">
    <property type="entry name" value="PhyH"/>
    <property type="match status" value="1"/>
</dbReference>
<dbReference type="RefSeq" id="WP_345081331.1">
    <property type="nucleotide sequence ID" value="NZ_BAAAWG010000006.1"/>
</dbReference>
<dbReference type="InterPro" id="IPR008775">
    <property type="entry name" value="Phytyl_CoA_dOase-like"/>
</dbReference>